<dbReference type="Pfam" id="PF00512">
    <property type="entry name" value="HisKA"/>
    <property type="match status" value="1"/>
</dbReference>
<dbReference type="Pfam" id="PF12860">
    <property type="entry name" value="PAS_7"/>
    <property type="match status" value="2"/>
</dbReference>
<evidence type="ECO:0000313" key="8">
    <source>
        <dbReference type="Proteomes" id="UP000245086"/>
    </source>
</evidence>
<organism evidence="7 8">
    <name type="scientific">Candidatus Phycosocius bacilliformis</name>
    <dbReference type="NCBI Taxonomy" id="1445552"/>
    <lineage>
        <taxon>Bacteria</taxon>
        <taxon>Pseudomonadati</taxon>
        <taxon>Pseudomonadota</taxon>
        <taxon>Alphaproteobacteria</taxon>
        <taxon>Caulobacterales</taxon>
        <taxon>Caulobacterales incertae sedis</taxon>
        <taxon>Candidatus Phycosocius</taxon>
    </lineage>
</organism>
<reference evidence="7 8" key="1">
    <citation type="journal article" date="2018" name="Genome Announc.">
        <title>Draft Genome Sequence of "Candidatus Phycosocius bacilliformis," an Alphaproteobacterial Ectosymbiont of the Hydrocarbon-Producing Green Alga Botryococcus braunii.</title>
        <authorList>
            <person name="Tanabe Y."/>
            <person name="Yamaguchi H."/>
            <person name="Watanabe M.M."/>
        </authorList>
    </citation>
    <scope>NUCLEOTIDE SEQUENCE [LARGE SCALE GENOMIC DNA]</scope>
    <source>
        <strain evidence="7 8">BOTRYCO-2</strain>
    </source>
</reference>
<evidence type="ECO:0000256" key="3">
    <source>
        <dbReference type="ARBA" id="ARBA00022553"/>
    </source>
</evidence>
<evidence type="ECO:0000259" key="6">
    <source>
        <dbReference type="PROSITE" id="PS50109"/>
    </source>
</evidence>
<dbReference type="InterPro" id="IPR036890">
    <property type="entry name" value="HATPase_C_sf"/>
</dbReference>
<dbReference type="SMART" id="SM00387">
    <property type="entry name" value="HATPase_c"/>
    <property type="match status" value="1"/>
</dbReference>
<evidence type="ECO:0000313" key="7">
    <source>
        <dbReference type="EMBL" id="GBF56721.1"/>
    </source>
</evidence>
<comment type="catalytic activity">
    <reaction evidence="1">
        <text>ATP + protein L-histidine = ADP + protein N-phospho-L-histidine.</text>
        <dbReference type="EC" id="2.7.13.3"/>
    </reaction>
</comment>
<comment type="caution">
    <text evidence="7">The sequence shown here is derived from an EMBL/GenBank/DDBJ whole genome shotgun (WGS) entry which is preliminary data.</text>
</comment>
<evidence type="ECO:0000256" key="1">
    <source>
        <dbReference type="ARBA" id="ARBA00000085"/>
    </source>
</evidence>
<gene>
    <name evidence="7" type="primary">divL</name>
    <name evidence="7" type="ORF">PbB2_00378</name>
</gene>
<dbReference type="EMBL" id="BFBR01000001">
    <property type="protein sequence ID" value="GBF56721.1"/>
    <property type="molecule type" value="Genomic_DNA"/>
</dbReference>
<dbReference type="InterPro" id="IPR036097">
    <property type="entry name" value="HisK_dim/P_sf"/>
</dbReference>
<dbReference type="InterPro" id="IPR003594">
    <property type="entry name" value="HATPase_dom"/>
</dbReference>
<dbReference type="InterPro" id="IPR004358">
    <property type="entry name" value="Sig_transdc_His_kin-like_C"/>
</dbReference>
<keyword evidence="5" id="KW-0418">Kinase</keyword>
<dbReference type="GO" id="GO:0000155">
    <property type="term" value="F:phosphorelay sensor kinase activity"/>
    <property type="evidence" value="ECO:0007669"/>
    <property type="project" value="InterPro"/>
</dbReference>
<feature type="domain" description="Histidine kinase" evidence="6">
    <location>
        <begin position="541"/>
        <end position="753"/>
    </location>
</feature>
<dbReference type="InterPro" id="IPR035965">
    <property type="entry name" value="PAS-like_dom_sf"/>
</dbReference>
<evidence type="ECO:0000256" key="2">
    <source>
        <dbReference type="ARBA" id="ARBA00012438"/>
    </source>
</evidence>
<protein>
    <recommendedName>
        <fullName evidence="2">histidine kinase</fullName>
        <ecNumber evidence="2">2.7.13.3</ecNumber>
    </recommendedName>
</protein>
<dbReference type="SUPFAM" id="SSF55874">
    <property type="entry name" value="ATPase domain of HSP90 chaperone/DNA topoisomerase II/histidine kinase"/>
    <property type="match status" value="1"/>
</dbReference>
<dbReference type="PANTHER" id="PTHR43047:SF72">
    <property type="entry name" value="OSMOSENSING HISTIDINE PROTEIN KINASE SLN1"/>
    <property type="match status" value="1"/>
</dbReference>
<dbReference type="InterPro" id="IPR005467">
    <property type="entry name" value="His_kinase_dom"/>
</dbReference>
<dbReference type="Gene3D" id="3.30.450.20">
    <property type="entry name" value="PAS domain"/>
    <property type="match status" value="2"/>
</dbReference>
<dbReference type="Pfam" id="PF02518">
    <property type="entry name" value="HATPase_c"/>
    <property type="match status" value="1"/>
</dbReference>
<evidence type="ECO:0000256" key="4">
    <source>
        <dbReference type="ARBA" id="ARBA00022679"/>
    </source>
</evidence>
<evidence type="ECO:0000256" key="5">
    <source>
        <dbReference type="ARBA" id="ARBA00022777"/>
    </source>
</evidence>
<dbReference type="CDD" id="cd00082">
    <property type="entry name" value="HisKA"/>
    <property type="match status" value="1"/>
</dbReference>
<dbReference type="PRINTS" id="PR00344">
    <property type="entry name" value="BCTRLSENSOR"/>
</dbReference>
<dbReference type="Proteomes" id="UP000245086">
    <property type="component" value="Unassembled WGS sequence"/>
</dbReference>
<dbReference type="GO" id="GO:0005886">
    <property type="term" value="C:plasma membrane"/>
    <property type="evidence" value="ECO:0007669"/>
    <property type="project" value="TreeGrafter"/>
</dbReference>
<dbReference type="PANTHER" id="PTHR43047">
    <property type="entry name" value="TWO-COMPONENT HISTIDINE PROTEIN KINASE"/>
    <property type="match status" value="1"/>
</dbReference>
<dbReference type="SUPFAM" id="SSF47384">
    <property type="entry name" value="Homodimeric domain of signal transducing histidine kinase"/>
    <property type="match status" value="1"/>
</dbReference>
<proteinExistence type="predicted"/>
<dbReference type="Gene3D" id="3.30.565.10">
    <property type="entry name" value="Histidine kinase-like ATPase, C-terminal domain"/>
    <property type="match status" value="1"/>
</dbReference>
<dbReference type="Gene3D" id="1.10.287.130">
    <property type="match status" value="1"/>
</dbReference>
<dbReference type="RefSeq" id="WP_108983576.1">
    <property type="nucleotide sequence ID" value="NZ_BFBR01000001.1"/>
</dbReference>
<keyword evidence="8" id="KW-1185">Reference proteome</keyword>
<name>A0A2P2E6M0_9PROT</name>
<accession>A0A2P2E6M0</accession>
<dbReference type="SUPFAM" id="SSF55785">
    <property type="entry name" value="PYP-like sensor domain (PAS domain)"/>
    <property type="match status" value="2"/>
</dbReference>
<dbReference type="GO" id="GO:0009927">
    <property type="term" value="F:histidine phosphotransfer kinase activity"/>
    <property type="evidence" value="ECO:0007669"/>
    <property type="project" value="TreeGrafter"/>
</dbReference>
<keyword evidence="3" id="KW-0597">Phosphoprotein</keyword>
<dbReference type="InterPro" id="IPR003661">
    <property type="entry name" value="HisK_dim/P_dom"/>
</dbReference>
<dbReference type="PROSITE" id="PS50109">
    <property type="entry name" value="HIS_KIN"/>
    <property type="match status" value="1"/>
</dbReference>
<dbReference type="SMART" id="SM00388">
    <property type="entry name" value="HisKA"/>
    <property type="match status" value="1"/>
</dbReference>
<sequence>MPLDVTGFLAQWGQDIVTAGGAAAAAGFLAYRYGKQRRLPVSSQRASAAIAASGSVALVWPDQDDGTGWGAPEEEADSSTRMALLKRLDLVPADPTQEPSTFEILEALVAASPELGIRLSQLRQRGEAFTLSILGLEVMGKPHGAKAIVWVTPGASAGDLAGAGQASFPAWRTDSQGALLWANEAYLKAVEASDLEDGRARNSALDPKARDDAVLAAKGQPSTHTRAVTIDGKRRMLRIHLFPADDGASGIAFDVTEEIETRDTLAREARAHEETLNHLTDAVAVFDSARRLTTHNSAFSNLWGLEEAWLNDKPTHGEWLDRLRQSARISAMRDFAAWKAKELSHYQEPGLIPDETWTLPDGRILRVARQRQPSGGLLILFEDISDKMGLQARFKTLIEVQRATLDKLGEGVAVFTADGRLSLANSAFARMWGLDKGFLDALPEFDRVAEQAILVHRDPAFWSELKARISDPSPRARQEKQGEFVCADGTCLTWLTRPLPDGATLAAFADVTADREIEAALRDKAAAFQDADRLKTEFVRNVSYQLRTPLTTIGGYAELLAAGVGGSLTDAQIDYLGAISTASSQLEKLIENILDLAMIDAGQMSLDLGDVNLAETLDITAEMARTNSVNDQVRILVDCDDNAGIIRADKARIRQILFNLVSNAQRFTGKGDTITIGARRFDDTVRLWVSDTGPGIDMARQASAFEGFADGNRRAGVSLALVKRFVELHGGWVSLASPNAKGVTVSCYLPAAATQLHAAPELDLVD</sequence>
<keyword evidence="4 7" id="KW-0808">Transferase</keyword>
<dbReference type="AlphaFoldDB" id="A0A2P2E6M0"/>
<dbReference type="EC" id="2.7.13.3" evidence="2"/>